<feature type="compositionally biased region" description="Low complexity" evidence="1">
    <location>
        <begin position="482"/>
        <end position="498"/>
    </location>
</feature>
<dbReference type="AlphaFoldDB" id="A0A9P1GSL4"/>
<feature type="region of interest" description="Disordered" evidence="1">
    <location>
        <begin position="357"/>
        <end position="383"/>
    </location>
</feature>
<sequence length="506" mass="54215">MASRDHDVVLVQGDDAEALPRRGTGGGERSFSYSYSRSSRGARQKRSPSPMSVGSSVIEEPKASNTKRRVPAGQSTLQASGQVAKRSKKKVRRRVAKVHVVEVQVANAANSPPPAPAPIKPPKTPVKTPAAKPPAMKLPAKTLPPKAKAPAVPMQHRVRKRRRTTNSPVPVKETPPVAPPRRTAAKSAPAPPPVLMVPPNVMDVDLTPAEQQELKDSVVKHVRQTVQADDEPDILAEFICVLLDQKKNSSEMLEELSVMDDEAQPFVTWLEKEKATLIGRRPSKTSWERRPPPQKVLADEEAPDKPPGQFTPLPSRSQALLTPNAVTASLEESAKAGGMDRQGLVVITNRLILQPNCGHGGHSGHSGHSVGHSGHTGHRPEGAVDAEKVALAEKKAEEAHQKKLDLLAEMTKELQVILQRLSDKNLADPSRERYQTMAQTIQNRMASLSRPAEKAERAYGQDLWQEKVATAQTASGGIPGIAGIPGAPGAPGAPTSAIVVSPASSS</sequence>
<dbReference type="EMBL" id="CAMXCT020006800">
    <property type="protein sequence ID" value="CAL1173684.1"/>
    <property type="molecule type" value="Genomic_DNA"/>
</dbReference>
<dbReference type="Proteomes" id="UP001152797">
    <property type="component" value="Unassembled WGS sequence"/>
</dbReference>
<evidence type="ECO:0000313" key="2">
    <source>
        <dbReference type="EMBL" id="CAI4020309.1"/>
    </source>
</evidence>
<feature type="compositionally biased region" description="Low complexity" evidence="1">
    <location>
        <begin position="125"/>
        <end position="154"/>
    </location>
</feature>
<evidence type="ECO:0000313" key="4">
    <source>
        <dbReference type="Proteomes" id="UP001152797"/>
    </source>
</evidence>
<feature type="compositionally biased region" description="Low complexity" evidence="1">
    <location>
        <begin position="29"/>
        <end position="39"/>
    </location>
</feature>
<proteinExistence type="predicted"/>
<reference evidence="2" key="1">
    <citation type="submission" date="2022-10" db="EMBL/GenBank/DDBJ databases">
        <authorList>
            <person name="Chen Y."/>
            <person name="Dougan E. K."/>
            <person name="Chan C."/>
            <person name="Rhodes N."/>
            <person name="Thang M."/>
        </authorList>
    </citation>
    <scope>NUCLEOTIDE SEQUENCE</scope>
</reference>
<dbReference type="EMBL" id="CAMXCT030006800">
    <property type="protein sequence ID" value="CAL4807621.1"/>
    <property type="molecule type" value="Genomic_DNA"/>
</dbReference>
<feature type="region of interest" description="Disordered" evidence="1">
    <location>
        <begin position="107"/>
        <end position="196"/>
    </location>
</feature>
<evidence type="ECO:0000256" key="1">
    <source>
        <dbReference type="SAM" id="MobiDB-lite"/>
    </source>
</evidence>
<accession>A0A9P1GSL4</accession>
<evidence type="ECO:0000313" key="3">
    <source>
        <dbReference type="EMBL" id="CAL4807621.1"/>
    </source>
</evidence>
<gene>
    <name evidence="2" type="ORF">C1SCF055_LOCUS44735</name>
</gene>
<feature type="compositionally biased region" description="Basic residues" evidence="1">
    <location>
        <begin position="85"/>
        <end position="95"/>
    </location>
</feature>
<dbReference type="EMBL" id="CAMXCT010006800">
    <property type="protein sequence ID" value="CAI4020309.1"/>
    <property type="molecule type" value="Genomic_DNA"/>
</dbReference>
<feature type="region of interest" description="Disordered" evidence="1">
    <location>
        <begin position="280"/>
        <end position="318"/>
    </location>
</feature>
<keyword evidence="4" id="KW-1185">Reference proteome</keyword>
<feature type="region of interest" description="Disordered" evidence="1">
    <location>
        <begin position="482"/>
        <end position="506"/>
    </location>
</feature>
<protein>
    <submittedName>
        <fullName evidence="2">Uncharacterized protein</fullName>
    </submittedName>
</protein>
<comment type="caution">
    <text evidence="2">The sequence shown here is derived from an EMBL/GenBank/DDBJ whole genome shotgun (WGS) entry which is preliminary data.</text>
</comment>
<organism evidence="2">
    <name type="scientific">Cladocopium goreaui</name>
    <dbReference type="NCBI Taxonomy" id="2562237"/>
    <lineage>
        <taxon>Eukaryota</taxon>
        <taxon>Sar</taxon>
        <taxon>Alveolata</taxon>
        <taxon>Dinophyceae</taxon>
        <taxon>Suessiales</taxon>
        <taxon>Symbiodiniaceae</taxon>
        <taxon>Cladocopium</taxon>
    </lineage>
</organism>
<reference evidence="3 4" key="2">
    <citation type="submission" date="2024-05" db="EMBL/GenBank/DDBJ databases">
        <authorList>
            <person name="Chen Y."/>
            <person name="Shah S."/>
            <person name="Dougan E. K."/>
            <person name="Thang M."/>
            <person name="Chan C."/>
        </authorList>
    </citation>
    <scope>NUCLEOTIDE SEQUENCE [LARGE SCALE GENOMIC DNA]</scope>
</reference>
<feature type="compositionally biased region" description="Pro residues" evidence="1">
    <location>
        <begin position="111"/>
        <end position="124"/>
    </location>
</feature>
<dbReference type="OrthoDB" id="449043at2759"/>
<name>A0A9P1GSL4_9DINO</name>
<feature type="region of interest" description="Disordered" evidence="1">
    <location>
        <begin position="1"/>
        <end position="95"/>
    </location>
</feature>